<dbReference type="PANTHER" id="PTHR32141">
    <property type="match status" value="1"/>
</dbReference>
<name>A0A8I7B985_HORVV</name>
<dbReference type="InterPro" id="IPR055411">
    <property type="entry name" value="LRR_FXL15/At3g58940/PEG3-like"/>
</dbReference>
<dbReference type="Proteomes" id="UP000011116">
    <property type="component" value="Chromosome 5H"/>
</dbReference>
<dbReference type="CDD" id="cd22160">
    <property type="entry name" value="F-box_AtFBL13-like"/>
    <property type="match status" value="1"/>
</dbReference>
<dbReference type="Gene3D" id="3.80.10.10">
    <property type="entry name" value="Ribonuclease Inhibitor"/>
    <property type="match status" value="1"/>
</dbReference>
<dbReference type="SMART" id="SM00579">
    <property type="entry name" value="FBD"/>
    <property type="match status" value="1"/>
</dbReference>
<dbReference type="SUPFAM" id="SSF81383">
    <property type="entry name" value="F-box domain"/>
    <property type="match status" value="1"/>
</dbReference>
<dbReference type="SUPFAM" id="SSF52047">
    <property type="entry name" value="RNI-like"/>
    <property type="match status" value="1"/>
</dbReference>
<dbReference type="AlphaFoldDB" id="A0A8I7B985"/>
<evidence type="ECO:0000259" key="2">
    <source>
        <dbReference type="PROSITE" id="PS50181"/>
    </source>
</evidence>
<dbReference type="Pfam" id="PF08387">
    <property type="entry name" value="FBD"/>
    <property type="match status" value="1"/>
</dbReference>
<reference evidence="3" key="3">
    <citation type="submission" date="2022-01" db="UniProtKB">
        <authorList>
            <consortium name="EnsemblPlants"/>
        </authorList>
    </citation>
    <scope>IDENTIFICATION</scope>
    <source>
        <strain evidence="3">subsp. vulgare</strain>
    </source>
</reference>
<evidence type="ECO:0000313" key="3">
    <source>
        <dbReference type="EnsemblPlants" id="HORVU.MOREX.r3.5HG0485890.1"/>
    </source>
</evidence>
<evidence type="ECO:0000256" key="1">
    <source>
        <dbReference type="SAM" id="MobiDB-lite"/>
    </source>
</evidence>
<feature type="compositionally biased region" description="Low complexity" evidence="1">
    <location>
        <begin position="1"/>
        <end position="18"/>
    </location>
</feature>
<keyword evidence="4" id="KW-1185">Reference proteome</keyword>
<dbReference type="InterPro" id="IPR036047">
    <property type="entry name" value="F-box-like_dom_sf"/>
</dbReference>
<sequence length="479" mass="53748">MKGVAAEEGEAAAPAPKRGASDEAAGSRSQKRARDSVCDGDVISHGDLIGDLPDDILGTIISLLPTKDGARTQAIARRWRPLWRSSPLNLDVPCLYHLVDDEFKRLPVVSRILSHHPGPARRFHVPLIELRGEKERYDEDAAQIESWFHSRALDNLEELDISFAPLEYTQGKEKLYPLPRSVLRSASTLLLVAIGSCDFPREMAPSLNFPRLKQLKLWSVSISQDVFSRVLSSCHVLENLNLSRIDAGSCLCISSPTLRIIVAHCLFEGKGKLVIKEAPHLERLLLCSRGLGVETMQIVSAPKLDIVGLLSPCMLEIQIANLVFQGLIPSSLENPVCSVKVLSLQFCGPDLDAVLGILRCFPYLEKLYVIWDERIKAKMKNVRQYDPLDPIKCLESHLKVLVLKNYEGGEEEIDFAKFFVLNAKVVKEIKFSLSEKIHIDEKWMANQLSLLKVENKSSQEAQLEFRSGYLNWDLYFDTP</sequence>
<proteinExistence type="predicted"/>
<organism evidence="3 4">
    <name type="scientific">Hordeum vulgare subsp. vulgare</name>
    <name type="common">Domesticated barley</name>
    <dbReference type="NCBI Taxonomy" id="112509"/>
    <lineage>
        <taxon>Eukaryota</taxon>
        <taxon>Viridiplantae</taxon>
        <taxon>Streptophyta</taxon>
        <taxon>Embryophyta</taxon>
        <taxon>Tracheophyta</taxon>
        <taxon>Spermatophyta</taxon>
        <taxon>Magnoliopsida</taxon>
        <taxon>Liliopsida</taxon>
        <taxon>Poales</taxon>
        <taxon>Poaceae</taxon>
        <taxon>BOP clade</taxon>
        <taxon>Pooideae</taxon>
        <taxon>Triticodae</taxon>
        <taxon>Triticeae</taxon>
        <taxon>Hordeinae</taxon>
        <taxon>Hordeum</taxon>
    </lineage>
</organism>
<dbReference type="Gramene" id="HORVU.MOREX.r3.5HG0485890.1">
    <property type="protein sequence ID" value="HORVU.MOREX.r3.5HG0485890.1"/>
    <property type="gene ID" value="HORVU.MOREX.r3.5HG0485890"/>
</dbReference>
<dbReference type="InterPro" id="IPR055302">
    <property type="entry name" value="F-box_dom-containing"/>
</dbReference>
<dbReference type="InterPro" id="IPR001810">
    <property type="entry name" value="F-box_dom"/>
</dbReference>
<dbReference type="Pfam" id="PF24758">
    <property type="entry name" value="LRR_At5g56370"/>
    <property type="match status" value="1"/>
</dbReference>
<dbReference type="InterPro" id="IPR006566">
    <property type="entry name" value="FBD"/>
</dbReference>
<dbReference type="InterPro" id="IPR053781">
    <property type="entry name" value="F-box_AtFBL13-like"/>
</dbReference>
<evidence type="ECO:0000313" key="4">
    <source>
        <dbReference type="Proteomes" id="UP000011116"/>
    </source>
</evidence>
<dbReference type="PROSITE" id="PS50181">
    <property type="entry name" value="FBOX"/>
    <property type="match status" value="1"/>
</dbReference>
<feature type="region of interest" description="Disordered" evidence="1">
    <location>
        <begin position="1"/>
        <end position="36"/>
    </location>
</feature>
<feature type="domain" description="F-box" evidence="2">
    <location>
        <begin position="46"/>
        <end position="106"/>
    </location>
</feature>
<dbReference type="EnsemblPlants" id="HORVU.MOREX.r3.5HG0485890.1">
    <property type="protein sequence ID" value="HORVU.MOREX.r3.5HG0485890.1"/>
    <property type="gene ID" value="HORVU.MOREX.r3.5HG0485890"/>
</dbReference>
<dbReference type="InterPro" id="IPR032675">
    <property type="entry name" value="LRR_dom_sf"/>
</dbReference>
<accession>A0A8I7B985</accession>
<dbReference type="PANTHER" id="PTHR32141:SF45">
    <property type="entry name" value="OS07G0285200 PROTEIN"/>
    <property type="match status" value="1"/>
</dbReference>
<reference evidence="3" key="2">
    <citation type="submission" date="2020-10" db="EMBL/GenBank/DDBJ databases">
        <authorList>
            <person name="Scholz U."/>
            <person name="Mascher M."/>
            <person name="Fiebig A."/>
        </authorList>
    </citation>
    <scope>NUCLEOTIDE SEQUENCE [LARGE SCALE GENOMIC DNA]</scope>
    <source>
        <strain evidence="3">cv. Morex</strain>
    </source>
</reference>
<protein>
    <recommendedName>
        <fullName evidence="2">F-box domain-containing protein</fullName>
    </recommendedName>
</protein>
<reference evidence="4" key="1">
    <citation type="journal article" date="2012" name="Nature">
        <title>A physical, genetic and functional sequence assembly of the barley genome.</title>
        <authorList>
            <consortium name="The International Barley Genome Sequencing Consortium"/>
            <person name="Mayer K.F."/>
            <person name="Waugh R."/>
            <person name="Brown J.W."/>
            <person name="Schulman A."/>
            <person name="Langridge P."/>
            <person name="Platzer M."/>
            <person name="Fincher G.B."/>
            <person name="Muehlbauer G.J."/>
            <person name="Sato K."/>
            <person name="Close T.J."/>
            <person name="Wise R.P."/>
            <person name="Stein N."/>
        </authorList>
    </citation>
    <scope>NUCLEOTIDE SEQUENCE [LARGE SCALE GENOMIC DNA]</scope>
    <source>
        <strain evidence="4">cv. Morex</strain>
    </source>
</reference>
<dbReference type="Gramene" id="HORVU.MOREX.r2.5HG0402360.1">
    <property type="protein sequence ID" value="HORVU.MOREX.r2.5HG0402360.1"/>
    <property type="gene ID" value="HORVU.MOREX.r2.5HG0402360"/>
</dbReference>